<feature type="region of interest" description="Disordered" evidence="11">
    <location>
        <begin position="102"/>
        <end position="127"/>
    </location>
</feature>
<dbReference type="InterPro" id="IPR000192">
    <property type="entry name" value="Aminotrans_V_dom"/>
</dbReference>
<comment type="catalytic activity">
    <reaction evidence="10">
        <text>(sulfur carrier)-H + L-cysteine = (sulfur carrier)-SH + L-alanine</text>
        <dbReference type="Rhea" id="RHEA:43892"/>
        <dbReference type="Rhea" id="RHEA-COMP:14737"/>
        <dbReference type="Rhea" id="RHEA-COMP:14739"/>
        <dbReference type="ChEBI" id="CHEBI:29917"/>
        <dbReference type="ChEBI" id="CHEBI:35235"/>
        <dbReference type="ChEBI" id="CHEBI:57972"/>
        <dbReference type="ChEBI" id="CHEBI:64428"/>
        <dbReference type="EC" id="2.8.1.7"/>
    </reaction>
</comment>
<dbReference type="InterPro" id="IPR015422">
    <property type="entry name" value="PyrdxlP-dep_Trfase_small"/>
</dbReference>
<sequence length="402" mass="39878">MERDFFYFDANASEPVRPAALAELNRVAALAGNPSSVHRAGREARAVLESARERLAGLFGARADNCVFTAGGTEANALAIAGLGAGRPVLASAVEHDAVRAAAGGDRTGSDGRGDDSASPGSGTVIPVDERGVARLDVLERMLAARARAGAPPLVCLMLANNEVGTIQPVAEAARLCRAHGALLHVDAVQAAGRIAVDLAALGADSLAVSGHKFGGVKGAGALLLAGEATRVLPPLIAGGGQELGRRGGTQALPAIAAMAVAAGEAVAGLADEAARQAGLRDAIDAAAREAGAVICGAGAPRLPNTTALALPGRAAQTQLIALDLAGFGVSAGSACSSGKVARSHVLEAMGLGALAGEAIRVSLPWNVREADVAAFIAAYAAMAGRLAPRAAAGIVAERKQG</sequence>
<evidence type="ECO:0000256" key="5">
    <source>
        <dbReference type="ARBA" id="ARBA00022679"/>
    </source>
</evidence>
<organism evidence="13 14">
    <name type="scientific">Nguyenibacter vanlangensis</name>
    <dbReference type="NCBI Taxonomy" id="1216886"/>
    <lineage>
        <taxon>Bacteria</taxon>
        <taxon>Pseudomonadati</taxon>
        <taxon>Pseudomonadota</taxon>
        <taxon>Alphaproteobacteria</taxon>
        <taxon>Acetobacterales</taxon>
        <taxon>Acetobacteraceae</taxon>
        <taxon>Nguyenibacter</taxon>
    </lineage>
</organism>
<evidence type="ECO:0000259" key="12">
    <source>
        <dbReference type="Pfam" id="PF00266"/>
    </source>
</evidence>
<keyword evidence="14" id="KW-1185">Reference proteome</keyword>
<accession>A0ABZ3D7Y5</accession>
<dbReference type="InterPro" id="IPR015421">
    <property type="entry name" value="PyrdxlP-dep_Trfase_major"/>
</dbReference>
<evidence type="ECO:0000256" key="8">
    <source>
        <dbReference type="ARBA" id="ARBA00023004"/>
    </source>
</evidence>
<evidence type="ECO:0000256" key="10">
    <source>
        <dbReference type="ARBA" id="ARBA00050776"/>
    </source>
</evidence>
<gene>
    <name evidence="13" type="ORF">AAC691_04925</name>
</gene>
<name>A0ABZ3D7Y5_9PROT</name>
<dbReference type="PANTHER" id="PTHR11601:SF34">
    <property type="entry name" value="CYSTEINE DESULFURASE"/>
    <property type="match status" value="1"/>
</dbReference>
<dbReference type="SUPFAM" id="SSF53383">
    <property type="entry name" value="PLP-dependent transferases"/>
    <property type="match status" value="1"/>
</dbReference>
<dbReference type="Pfam" id="PF00266">
    <property type="entry name" value="Aminotran_5"/>
    <property type="match status" value="1"/>
</dbReference>
<keyword evidence="6" id="KW-0479">Metal-binding</keyword>
<dbReference type="InterPro" id="IPR015424">
    <property type="entry name" value="PyrdxlP-dep_Trfase"/>
</dbReference>
<dbReference type="PANTHER" id="PTHR11601">
    <property type="entry name" value="CYSTEINE DESULFURYLASE FAMILY MEMBER"/>
    <property type="match status" value="1"/>
</dbReference>
<evidence type="ECO:0000256" key="9">
    <source>
        <dbReference type="ARBA" id="ARBA00023014"/>
    </source>
</evidence>
<evidence type="ECO:0000313" key="13">
    <source>
        <dbReference type="EMBL" id="XAE43785.1"/>
    </source>
</evidence>
<keyword evidence="8" id="KW-0408">Iron</keyword>
<evidence type="ECO:0000256" key="1">
    <source>
        <dbReference type="ARBA" id="ARBA00001933"/>
    </source>
</evidence>
<dbReference type="Proteomes" id="UP001449795">
    <property type="component" value="Chromosome"/>
</dbReference>
<dbReference type="Gene3D" id="3.90.1150.10">
    <property type="entry name" value="Aspartate Aminotransferase, domain 1"/>
    <property type="match status" value="1"/>
</dbReference>
<comment type="function">
    <text evidence="2">Catalyzes the removal of elemental sulfur atoms from cysteine to produce alanine. Seems to participate in the biosynthesis of the nitrogenase metalloclusters by providing the inorganic sulfur required for the Fe-S core formation.</text>
</comment>
<evidence type="ECO:0000256" key="6">
    <source>
        <dbReference type="ARBA" id="ARBA00022723"/>
    </source>
</evidence>
<feature type="domain" description="Aminotransferase class V" evidence="12">
    <location>
        <begin position="7"/>
        <end position="376"/>
    </location>
</feature>
<keyword evidence="9" id="KW-0411">Iron-sulfur</keyword>
<comment type="similarity">
    <text evidence="3">Belongs to the class-V pyridoxal-phosphate-dependent aminotransferase family. NifS/IscS subfamily.</text>
</comment>
<keyword evidence="7" id="KW-0663">Pyridoxal phosphate</keyword>
<dbReference type="EMBL" id="CP152276">
    <property type="protein sequence ID" value="XAE43785.1"/>
    <property type="molecule type" value="Genomic_DNA"/>
</dbReference>
<reference evidence="13 14" key="1">
    <citation type="submission" date="2024-04" db="EMBL/GenBank/DDBJ databases">
        <title>Complete genome sequence of Nguyenibacter vanlangesis HBCM-1154, a strain capable of nitrogen fixation, IAA production, and phosphorus solubilization isolated from sugarcane soil.</title>
        <authorList>
            <person name="MY HANH P."/>
        </authorList>
    </citation>
    <scope>NUCLEOTIDE SEQUENCE [LARGE SCALE GENOMIC DNA]</scope>
    <source>
        <strain evidence="13 14">HBCM 1154</strain>
    </source>
</reference>
<keyword evidence="5" id="KW-0808">Transferase</keyword>
<evidence type="ECO:0000256" key="3">
    <source>
        <dbReference type="ARBA" id="ARBA00006490"/>
    </source>
</evidence>
<dbReference type="Gene3D" id="1.10.260.50">
    <property type="match status" value="1"/>
</dbReference>
<protein>
    <recommendedName>
        <fullName evidence="4">Cysteine desulfurase</fullName>
    </recommendedName>
</protein>
<evidence type="ECO:0000256" key="4">
    <source>
        <dbReference type="ARBA" id="ARBA00013558"/>
    </source>
</evidence>
<comment type="cofactor">
    <cofactor evidence="1">
        <name>pyridoxal 5'-phosphate</name>
        <dbReference type="ChEBI" id="CHEBI:597326"/>
    </cofactor>
</comment>
<proteinExistence type="inferred from homology"/>
<evidence type="ECO:0000313" key="14">
    <source>
        <dbReference type="Proteomes" id="UP001449795"/>
    </source>
</evidence>
<evidence type="ECO:0000256" key="7">
    <source>
        <dbReference type="ARBA" id="ARBA00022898"/>
    </source>
</evidence>
<evidence type="ECO:0000256" key="2">
    <source>
        <dbReference type="ARBA" id="ARBA00003120"/>
    </source>
</evidence>
<dbReference type="Gene3D" id="3.40.640.10">
    <property type="entry name" value="Type I PLP-dependent aspartate aminotransferase-like (Major domain)"/>
    <property type="match status" value="1"/>
</dbReference>
<dbReference type="InterPro" id="IPR016454">
    <property type="entry name" value="Cysteine_dSase"/>
</dbReference>
<dbReference type="PIRSF" id="PIRSF005572">
    <property type="entry name" value="NifS"/>
    <property type="match status" value="1"/>
</dbReference>
<evidence type="ECO:0000256" key="11">
    <source>
        <dbReference type="SAM" id="MobiDB-lite"/>
    </source>
</evidence>